<dbReference type="SUPFAM" id="SSF48452">
    <property type="entry name" value="TPR-like"/>
    <property type="match status" value="1"/>
</dbReference>
<feature type="repeat" description="TPR" evidence="3">
    <location>
        <begin position="33"/>
        <end position="66"/>
    </location>
</feature>
<name>A0A0F3GRT1_9BACT</name>
<proteinExistence type="predicted"/>
<gene>
    <name evidence="4" type="ORF">MBAV_003147</name>
</gene>
<reference evidence="4 5" key="1">
    <citation type="submission" date="2015-02" db="EMBL/GenBank/DDBJ databases">
        <title>Single-cell genomics of uncultivated deep-branching MTB reveals a conserved set of magnetosome genes.</title>
        <authorList>
            <person name="Kolinko S."/>
            <person name="Richter M."/>
            <person name="Glockner F.O."/>
            <person name="Brachmann A."/>
            <person name="Schuler D."/>
        </authorList>
    </citation>
    <scope>NUCLEOTIDE SEQUENCE [LARGE SCALE GENOMIC DNA]</scope>
    <source>
        <strain evidence="4">TM-1</strain>
    </source>
</reference>
<dbReference type="SMART" id="SM00028">
    <property type="entry name" value="TPR"/>
    <property type="match status" value="2"/>
</dbReference>
<sequence length="103" mass="11817">MDRFKPIECGLEEDYNKTIADYSNNIERDPKDVRSYIARGNAWFERGDCNNAIDDYTKAIEIDQNFAEAYKCRGIAWSKTGYHGNALVDFSRAIEIIVKDGLL</sequence>
<dbReference type="InterPro" id="IPR011990">
    <property type="entry name" value="TPR-like_helical_dom_sf"/>
</dbReference>
<protein>
    <submittedName>
        <fullName evidence="4">Uncharacterized protein</fullName>
    </submittedName>
</protein>
<dbReference type="PANTHER" id="PTHR44858">
    <property type="entry name" value="TETRATRICOPEPTIDE REPEAT PROTEIN 6"/>
    <property type="match status" value="1"/>
</dbReference>
<accession>A0A0F3GRT1</accession>
<dbReference type="InterPro" id="IPR050498">
    <property type="entry name" value="Ycf3"/>
</dbReference>
<evidence type="ECO:0000256" key="3">
    <source>
        <dbReference type="PROSITE-ProRule" id="PRU00339"/>
    </source>
</evidence>
<evidence type="ECO:0000256" key="2">
    <source>
        <dbReference type="ARBA" id="ARBA00022803"/>
    </source>
</evidence>
<dbReference type="InterPro" id="IPR019734">
    <property type="entry name" value="TPR_rpt"/>
</dbReference>
<organism evidence="4 5">
    <name type="scientific">Candidatus Magnetobacterium bavaricum</name>
    <dbReference type="NCBI Taxonomy" id="29290"/>
    <lineage>
        <taxon>Bacteria</taxon>
        <taxon>Pseudomonadati</taxon>
        <taxon>Nitrospirota</taxon>
        <taxon>Thermodesulfovibrionia</taxon>
        <taxon>Thermodesulfovibrionales</taxon>
        <taxon>Candidatus Magnetobacteriaceae</taxon>
        <taxon>Candidatus Magnetobacterium</taxon>
    </lineage>
</organism>
<evidence type="ECO:0000313" key="5">
    <source>
        <dbReference type="Proteomes" id="UP000033423"/>
    </source>
</evidence>
<evidence type="ECO:0000256" key="1">
    <source>
        <dbReference type="ARBA" id="ARBA00022737"/>
    </source>
</evidence>
<evidence type="ECO:0000313" key="4">
    <source>
        <dbReference type="EMBL" id="KJU84659.1"/>
    </source>
</evidence>
<dbReference type="Pfam" id="PF13414">
    <property type="entry name" value="TPR_11"/>
    <property type="match status" value="1"/>
</dbReference>
<keyword evidence="5" id="KW-1185">Reference proteome</keyword>
<dbReference type="PANTHER" id="PTHR44858:SF1">
    <property type="entry name" value="UDP-N-ACETYLGLUCOSAMINE--PEPTIDE N-ACETYLGLUCOSAMINYLTRANSFERASE SPINDLY-RELATED"/>
    <property type="match status" value="1"/>
</dbReference>
<dbReference type="PROSITE" id="PS50005">
    <property type="entry name" value="TPR"/>
    <property type="match status" value="1"/>
</dbReference>
<dbReference type="AlphaFoldDB" id="A0A0F3GRT1"/>
<dbReference type="Gene3D" id="1.25.40.10">
    <property type="entry name" value="Tetratricopeptide repeat domain"/>
    <property type="match status" value="1"/>
</dbReference>
<keyword evidence="2 3" id="KW-0802">TPR repeat</keyword>
<comment type="caution">
    <text evidence="4">The sequence shown here is derived from an EMBL/GenBank/DDBJ whole genome shotgun (WGS) entry which is preliminary data.</text>
</comment>
<dbReference type="EMBL" id="LACI01001343">
    <property type="protein sequence ID" value="KJU84659.1"/>
    <property type="molecule type" value="Genomic_DNA"/>
</dbReference>
<dbReference type="Proteomes" id="UP000033423">
    <property type="component" value="Unassembled WGS sequence"/>
</dbReference>
<keyword evidence="1" id="KW-0677">Repeat</keyword>